<feature type="compositionally biased region" description="Basic and acidic residues" evidence="2">
    <location>
        <begin position="461"/>
        <end position="474"/>
    </location>
</feature>
<dbReference type="GO" id="GO:0036158">
    <property type="term" value="P:outer dynein arm assembly"/>
    <property type="evidence" value="ECO:0007669"/>
    <property type="project" value="InterPro"/>
</dbReference>
<proteinExistence type="predicted"/>
<evidence type="ECO:0000256" key="2">
    <source>
        <dbReference type="SAM" id="MobiDB-lite"/>
    </source>
</evidence>
<dbReference type="Proteomes" id="UP000187209">
    <property type="component" value="Unassembled WGS sequence"/>
</dbReference>
<comment type="caution">
    <text evidence="3">The sequence shown here is derived from an EMBL/GenBank/DDBJ whole genome shotgun (WGS) entry which is preliminary data.</text>
</comment>
<reference evidence="3 4" key="1">
    <citation type="submission" date="2016-11" db="EMBL/GenBank/DDBJ databases">
        <title>The macronuclear genome of Stentor coeruleus: a giant cell with tiny introns.</title>
        <authorList>
            <person name="Slabodnick M."/>
            <person name="Ruby J.G."/>
            <person name="Reiff S.B."/>
            <person name="Swart E.C."/>
            <person name="Gosai S."/>
            <person name="Prabakaran S."/>
            <person name="Witkowska E."/>
            <person name="Larue G.E."/>
            <person name="Fisher S."/>
            <person name="Freeman R.M."/>
            <person name="Gunawardena J."/>
            <person name="Chu W."/>
            <person name="Stover N.A."/>
            <person name="Gregory B.D."/>
            <person name="Nowacki M."/>
            <person name="Derisi J."/>
            <person name="Roy S.W."/>
            <person name="Marshall W.F."/>
            <person name="Sood P."/>
        </authorList>
    </citation>
    <scope>NUCLEOTIDE SEQUENCE [LARGE SCALE GENOMIC DNA]</scope>
    <source>
        <strain evidence="3">WM001</strain>
    </source>
</reference>
<gene>
    <name evidence="3" type="ORF">SteCoe_34468</name>
</gene>
<dbReference type="OrthoDB" id="422950at2759"/>
<dbReference type="PANTHER" id="PTHR46518">
    <property type="entry name" value="COILED-COIL DOMAIN-CONTAINING PROTEIN 151"/>
    <property type="match status" value="1"/>
</dbReference>
<accession>A0A1R2AUG1</accession>
<organism evidence="3 4">
    <name type="scientific">Stentor coeruleus</name>
    <dbReference type="NCBI Taxonomy" id="5963"/>
    <lineage>
        <taxon>Eukaryota</taxon>
        <taxon>Sar</taxon>
        <taxon>Alveolata</taxon>
        <taxon>Ciliophora</taxon>
        <taxon>Postciliodesmatophora</taxon>
        <taxon>Heterotrichea</taxon>
        <taxon>Heterotrichida</taxon>
        <taxon>Stentoridae</taxon>
        <taxon>Stentor</taxon>
    </lineage>
</organism>
<protein>
    <submittedName>
        <fullName evidence="3">Uncharacterized protein</fullName>
    </submittedName>
</protein>
<feature type="region of interest" description="Disordered" evidence="2">
    <location>
        <begin position="461"/>
        <end position="483"/>
    </location>
</feature>
<evidence type="ECO:0000313" key="4">
    <source>
        <dbReference type="Proteomes" id="UP000187209"/>
    </source>
</evidence>
<sequence>MQKRFLRSQFESTNEKENFPINNLEEMSESMIRKKYDILKQENVYKRQTLERILKETEQISQLDSLKIRHPQTRKRLQTILKETEQISQLTNIHTGDQSSVESTYKTIAESLEIHKAKLEEETANSKTYKQMYDRMMEDKITLELKSNDLHKQLRTVTQILDTERFKCRKSYEAIHSSRNNLKNLNSMVIFDNKQKLDRISSLEKAASSRKEAAERREERIRRIAEIADIAANENTESQEINMKQSLILHKIWHSYLKYKLDKKLKGAIEIEDAYQCIRSATGLQNINEIVNSFIGKEENQAQLRNSIEEANKSLDDLKKRNEKSKSLLKEIMLIENSSSAIEFLREVRSMDESIIIEKKQTEKYKNELSTVNDFLDEIAVWSKNTQKSLNLEEGGDIKKVFQQLKDLIQKDLVTVAERRERLLKEWLDIDNKTTDQLVKSIYQENYSLLSNRFRAISHEDSHHSSFSDDENKKKLPKKIKIS</sequence>
<dbReference type="GO" id="GO:0003341">
    <property type="term" value="P:cilium movement"/>
    <property type="evidence" value="ECO:0007669"/>
    <property type="project" value="InterPro"/>
</dbReference>
<keyword evidence="4" id="KW-1185">Reference proteome</keyword>
<keyword evidence="1" id="KW-0175">Coiled coil</keyword>
<dbReference type="GO" id="GO:0097542">
    <property type="term" value="C:ciliary tip"/>
    <property type="evidence" value="ECO:0007669"/>
    <property type="project" value="TreeGrafter"/>
</dbReference>
<dbReference type="EMBL" id="MPUH01001374">
    <property type="protein sequence ID" value="OMJ68163.1"/>
    <property type="molecule type" value="Genomic_DNA"/>
</dbReference>
<dbReference type="GO" id="GO:0035253">
    <property type="term" value="C:ciliary rootlet"/>
    <property type="evidence" value="ECO:0007669"/>
    <property type="project" value="TreeGrafter"/>
</dbReference>
<feature type="coiled-coil region" evidence="1">
    <location>
        <begin position="301"/>
        <end position="328"/>
    </location>
</feature>
<dbReference type="InterPro" id="IPR033192">
    <property type="entry name" value="ODAD3"/>
</dbReference>
<dbReference type="GO" id="GO:0036064">
    <property type="term" value="C:ciliary basal body"/>
    <property type="evidence" value="ECO:0007669"/>
    <property type="project" value="TreeGrafter"/>
</dbReference>
<dbReference type="PANTHER" id="PTHR46518:SF1">
    <property type="entry name" value="OUTER DYNEIN ARM-DOCKING COMPLEX SUBUNIT 3"/>
    <property type="match status" value="1"/>
</dbReference>
<name>A0A1R2AUG1_9CILI</name>
<dbReference type="AlphaFoldDB" id="A0A1R2AUG1"/>
<evidence type="ECO:0000313" key="3">
    <source>
        <dbReference type="EMBL" id="OMJ68163.1"/>
    </source>
</evidence>
<evidence type="ECO:0000256" key="1">
    <source>
        <dbReference type="SAM" id="Coils"/>
    </source>
</evidence>